<comment type="subcellular location">
    <subcellularLocation>
        <location evidence="1">Cell outer membrane</location>
        <topology evidence="1">Multi-pass membrane protein</topology>
    </subcellularLocation>
</comment>
<evidence type="ECO:0000259" key="12">
    <source>
        <dbReference type="SMART" id="SM00965"/>
    </source>
</evidence>
<dbReference type="InterPro" id="IPR011662">
    <property type="entry name" value="Secretin/TonB_short_N"/>
</dbReference>
<proteinExistence type="predicted"/>
<evidence type="ECO:0000256" key="11">
    <source>
        <dbReference type="SAM" id="SignalP"/>
    </source>
</evidence>
<evidence type="ECO:0000256" key="3">
    <source>
        <dbReference type="ARBA" id="ARBA00022452"/>
    </source>
</evidence>
<feature type="signal peptide" evidence="11">
    <location>
        <begin position="1"/>
        <end position="18"/>
    </location>
</feature>
<keyword evidence="6" id="KW-0408">Iron</keyword>
<keyword evidence="14" id="KW-1185">Reference proteome</keyword>
<keyword evidence="7" id="KW-0406">Ion transport</keyword>
<evidence type="ECO:0000256" key="1">
    <source>
        <dbReference type="ARBA" id="ARBA00004571"/>
    </source>
</evidence>
<evidence type="ECO:0000256" key="8">
    <source>
        <dbReference type="ARBA" id="ARBA00023077"/>
    </source>
</evidence>
<evidence type="ECO:0000256" key="7">
    <source>
        <dbReference type="ARBA" id="ARBA00023065"/>
    </source>
</evidence>
<name>A0ABW0FRR5_9CAUL</name>
<dbReference type="Gene3D" id="2.40.170.20">
    <property type="entry name" value="TonB-dependent receptor, beta-barrel domain"/>
    <property type="match status" value="1"/>
</dbReference>
<dbReference type="Proteomes" id="UP001596152">
    <property type="component" value="Unassembled WGS sequence"/>
</dbReference>
<organism evidence="13 14">
    <name type="scientific">Brevundimonas staleyi</name>
    <dbReference type="NCBI Taxonomy" id="74326"/>
    <lineage>
        <taxon>Bacteria</taxon>
        <taxon>Pseudomonadati</taxon>
        <taxon>Pseudomonadota</taxon>
        <taxon>Alphaproteobacteria</taxon>
        <taxon>Caulobacterales</taxon>
        <taxon>Caulobacteraceae</taxon>
        <taxon>Brevundimonas</taxon>
    </lineage>
</organism>
<keyword evidence="5" id="KW-0812">Transmembrane</keyword>
<protein>
    <submittedName>
        <fullName evidence="13">TonB-dependent receptor plug domain-containing protein</fullName>
    </submittedName>
</protein>
<evidence type="ECO:0000256" key="10">
    <source>
        <dbReference type="ARBA" id="ARBA00023237"/>
    </source>
</evidence>
<comment type="caution">
    <text evidence="13">The sequence shown here is derived from an EMBL/GenBank/DDBJ whole genome shotgun (WGS) entry which is preliminary data.</text>
</comment>
<dbReference type="SUPFAM" id="SSF56935">
    <property type="entry name" value="Porins"/>
    <property type="match status" value="1"/>
</dbReference>
<evidence type="ECO:0000256" key="5">
    <source>
        <dbReference type="ARBA" id="ARBA00022692"/>
    </source>
</evidence>
<evidence type="ECO:0000256" key="9">
    <source>
        <dbReference type="ARBA" id="ARBA00023136"/>
    </source>
</evidence>
<reference evidence="14" key="1">
    <citation type="journal article" date="2019" name="Int. J. Syst. Evol. Microbiol.">
        <title>The Global Catalogue of Microorganisms (GCM) 10K type strain sequencing project: providing services to taxonomists for standard genome sequencing and annotation.</title>
        <authorList>
            <consortium name="The Broad Institute Genomics Platform"/>
            <consortium name="The Broad Institute Genome Sequencing Center for Infectious Disease"/>
            <person name="Wu L."/>
            <person name="Ma J."/>
        </authorList>
    </citation>
    <scope>NUCLEOTIDE SEQUENCE [LARGE SCALE GENOMIC DNA]</scope>
    <source>
        <strain evidence="14">JCM 12125</strain>
    </source>
</reference>
<keyword evidence="3" id="KW-1134">Transmembrane beta strand</keyword>
<dbReference type="InterPro" id="IPR012910">
    <property type="entry name" value="Plug_dom"/>
</dbReference>
<feature type="chain" id="PRO_5047303980" evidence="11">
    <location>
        <begin position="19"/>
        <end position="773"/>
    </location>
</feature>
<evidence type="ECO:0000256" key="2">
    <source>
        <dbReference type="ARBA" id="ARBA00022448"/>
    </source>
</evidence>
<dbReference type="EMBL" id="JBHSLF010000020">
    <property type="protein sequence ID" value="MFC5344397.1"/>
    <property type="molecule type" value="Genomic_DNA"/>
</dbReference>
<feature type="domain" description="Secretin/TonB short N-terminal" evidence="12">
    <location>
        <begin position="42"/>
        <end position="92"/>
    </location>
</feature>
<evidence type="ECO:0000256" key="4">
    <source>
        <dbReference type="ARBA" id="ARBA00022496"/>
    </source>
</evidence>
<dbReference type="InterPro" id="IPR039426">
    <property type="entry name" value="TonB-dep_rcpt-like"/>
</dbReference>
<evidence type="ECO:0000313" key="14">
    <source>
        <dbReference type="Proteomes" id="UP001596152"/>
    </source>
</evidence>
<keyword evidence="2" id="KW-0813">Transport</keyword>
<keyword evidence="9" id="KW-0472">Membrane</keyword>
<dbReference type="RefSeq" id="WP_374037040.1">
    <property type="nucleotide sequence ID" value="NZ_CP169082.1"/>
</dbReference>
<keyword evidence="13" id="KW-0675">Receptor</keyword>
<sequence>MTAAALAAAGLIALQAAAPQTFDVRAGPAAQSVNRLAAQAGIDIVITTDLAGRRTPDLRGRMSAEAALDRMLRPLGARAVRIGEGQYRVEAAPAPVRRPTPRPAPSPEIAPTLLSEVVVTAMPPVGLNDVSGRDAVDSGALERMAGAGASDAVADLSATVESTRQGTGRNKLFVRGLADSAMNGPLQATVGQYLGDLRLNYGSPDPDLALIDVRRIEVFEGPQGTRFGAGSIGGVLRLEPEAPAFGETNGRFVVGAGVTSGGAAGGEASLVANRSLDDRTAGRIVAYSRSEGGFLDNPTQGVREADTVETVGGRASIRWNSGDWTVDLVGLGQRVSADDAQTIAVGETRFAKAGRVLEPYQSTIVLAGLTAQRRFDWGALTSATSVSRQQLNERFDASQPMDAHPSLVDRRQTATTVSSELRIDTAPINGWTWSGGAALAVGETLVERRRRDLSPTPRPDYGADLTRTFTEATAFGEASNSPMPNLRIAVGARLSAVRIDSDVAIVETTFSRAGPEINGFTLRLTPSVTARWDGFTAATLFARAEQAVRPAGVNEANGAFQRYNGDRVTLVEIGARSRRWRDDLSGEVSIGWVDWRDVQADVVTQGGDLVTDNVGDGVIHFVSLKGSWAPTDALFVSGGAFINDSKLTRTRFSIIGGGTTDIPNVAPFGAQLSLDYDAGMLGQFPLRLGADLRYIGQSRIGVGPSLDAPQGGYLRSELTARLGDDRRAAVLRVSNPLNEDGVRYGIGSPYQLSTPQAVPVRPLTVRLSFEAAF</sequence>
<keyword evidence="11" id="KW-0732">Signal</keyword>
<dbReference type="Gene3D" id="3.55.50.30">
    <property type="match status" value="1"/>
</dbReference>
<dbReference type="PANTHER" id="PTHR32552:SF81">
    <property type="entry name" value="TONB-DEPENDENT OUTER MEMBRANE RECEPTOR"/>
    <property type="match status" value="1"/>
</dbReference>
<dbReference type="Pfam" id="PF07715">
    <property type="entry name" value="Plug"/>
    <property type="match status" value="1"/>
</dbReference>
<dbReference type="InterPro" id="IPR036942">
    <property type="entry name" value="Beta-barrel_TonB_sf"/>
</dbReference>
<keyword evidence="10" id="KW-0998">Cell outer membrane</keyword>
<keyword evidence="4" id="KW-0410">Iron transport</keyword>
<evidence type="ECO:0000256" key="6">
    <source>
        <dbReference type="ARBA" id="ARBA00023004"/>
    </source>
</evidence>
<dbReference type="SMART" id="SM00965">
    <property type="entry name" value="STN"/>
    <property type="match status" value="1"/>
</dbReference>
<keyword evidence="8" id="KW-0798">TonB box</keyword>
<accession>A0ABW0FRR5</accession>
<evidence type="ECO:0000313" key="13">
    <source>
        <dbReference type="EMBL" id="MFC5344397.1"/>
    </source>
</evidence>
<gene>
    <name evidence="13" type="ORF">ACFPIE_10750</name>
</gene>
<dbReference type="PANTHER" id="PTHR32552">
    <property type="entry name" value="FERRICHROME IRON RECEPTOR-RELATED"/>
    <property type="match status" value="1"/>
</dbReference>